<proteinExistence type="inferred from homology"/>
<evidence type="ECO:0000256" key="7">
    <source>
        <dbReference type="RuleBase" id="RU003879"/>
    </source>
</evidence>
<dbReference type="PANTHER" id="PTHR30558:SF7">
    <property type="entry name" value="TOL-PAL SYSTEM PROTEIN TOLR"/>
    <property type="match status" value="1"/>
</dbReference>
<keyword evidence="7" id="KW-0653">Protein transport</keyword>
<dbReference type="GO" id="GO:0005886">
    <property type="term" value="C:plasma membrane"/>
    <property type="evidence" value="ECO:0007669"/>
    <property type="project" value="UniProtKB-SubCell"/>
</dbReference>
<dbReference type="PANTHER" id="PTHR30558">
    <property type="entry name" value="EXBD MEMBRANE COMPONENT OF PMF-DRIVEN MACROMOLECULE IMPORT SYSTEM"/>
    <property type="match status" value="1"/>
</dbReference>
<evidence type="ECO:0000256" key="2">
    <source>
        <dbReference type="ARBA" id="ARBA00005811"/>
    </source>
</evidence>
<feature type="transmembrane region" description="Helical" evidence="8">
    <location>
        <begin position="20"/>
        <end position="42"/>
    </location>
</feature>
<dbReference type="OrthoDB" id="9798629at2"/>
<dbReference type="Proteomes" id="UP000005744">
    <property type="component" value="Unassembled WGS sequence"/>
</dbReference>
<sequence>MAFGSFDEQGEDKTMAEINIIPLVDVMLVLLILFIVTAPLLTPHAFKLELPKASTEPVKEEPKMIAITIDAKGELFWDKEQISVAQLPERLQTASTQTPQPSLQLQADKSTPYEKIANLLSAIHTAGLSQVGFVTEPAQAAEATTGN</sequence>
<keyword evidence="3" id="KW-1003">Cell membrane</keyword>
<dbReference type="AlphaFoldDB" id="I3CH54"/>
<evidence type="ECO:0000256" key="8">
    <source>
        <dbReference type="SAM" id="Phobius"/>
    </source>
</evidence>
<dbReference type="RefSeq" id="WP_002686201.1">
    <property type="nucleotide sequence ID" value="NZ_JH600070.1"/>
</dbReference>
<keyword evidence="4 7" id="KW-0812">Transmembrane</keyword>
<gene>
    <name evidence="9" type="ORF">BegalDRAFT_2082</name>
</gene>
<evidence type="ECO:0000256" key="1">
    <source>
        <dbReference type="ARBA" id="ARBA00004162"/>
    </source>
</evidence>
<dbReference type="Pfam" id="PF02472">
    <property type="entry name" value="ExbD"/>
    <property type="match status" value="1"/>
</dbReference>
<evidence type="ECO:0000313" key="10">
    <source>
        <dbReference type="Proteomes" id="UP000005744"/>
    </source>
</evidence>
<evidence type="ECO:0000313" key="9">
    <source>
        <dbReference type="EMBL" id="EIJ42947.1"/>
    </source>
</evidence>
<reference evidence="9 10" key="1">
    <citation type="submission" date="2011-11" db="EMBL/GenBank/DDBJ databases">
        <title>Improved High-Quality Draft sequence of Beggiatoa alba B18lD.</title>
        <authorList>
            <consortium name="US DOE Joint Genome Institute"/>
            <person name="Lucas S."/>
            <person name="Han J."/>
            <person name="Lapidus A."/>
            <person name="Cheng J.-F."/>
            <person name="Goodwin L."/>
            <person name="Pitluck S."/>
            <person name="Peters L."/>
            <person name="Mikhailova N."/>
            <person name="Held B."/>
            <person name="Detter J.C."/>
            <person name="Han C."/>
            <person name="Tapia R."/>
            <person name="Land M."/>
            <person name="Hauser L."/>
            <person name="Kyrpides N."/>
            <person name="Ivanova N."/>
            <person name="Pagani I."/>
            <person name="Samuel K."/>
            <person name="Teske A."/>
            <person name="Mueller J."/>
            <person name="Woyke T."/>
        </authorList>
    </citation>
    <scope>NUCLEOTIDE SEQUENCE [LARGE SCALE GENOMIC DNA]</scope>
    <source>
        <strain evidence="9 10">B18LD</strain>
    </source>
</reference>
<keyword evidence="5 8" id="KW-1133">Transmembrane helix</keyword>
<dbReference type="STRING" id="395493.BegalDRAFT_2082"/>
<dbReference type="GO" id="GO:0015031">
    <property type="term" value="P:protein transport"/>
    <property type="evidence" value="ECO:0007669"/>
    <property type="project" value="UniProtKB-KW"/>
</dbReference>
<accession>I3CH54</accession>
<dbReference type="InterPro" id="IPR003400">
    <property type="entry name" value="ExbD"/>
</dbReference>
<keyword evidence="10" id="KW-1185">Reference proteome</keyword>
<keyword evidence="6 8" id="KW-0472">Membrane</keyword>
<evidence type="ECO:0000256" key="6">
    <source>
        <dbReference type="ARBA" id="ARBA00023136"/>
    </source>
</evidence>
<protein>
    <submittedName>
        <fullName evidence="9">Biopolymer transport protein</fullName>
    </submittedName>
</protein>
<keyword evidence="7" id="KW-0813">Transport</keyword>
<name>I3CH54_9GAMM</name>
<evidence type="ECO:0000256" key="3">
    <source>
        <dbReference type="ARBA" id="ARBA00022475"/>
    </source>
</evidence>
<dbReference type="eggNOG" id="COG0848">
    <property type="taxonomic scope" value="Bacteria"/>
</dbReference>
<dbReference type="GO" id="GO:0022857">
    <property type="term" value="F:transmembrane transporter activity"/>
    <property type="evidence" value="ECO:0007669"/>
    <property type="project" value="InterPro"/>
</dbReference>
<comment type="subcellular location">
    <subcellularLocation>
        <location evidence="1">Cell membrane</location>
        <topology evidence="1">Single-pass membrane protein</topology>
    </subcellularLocation>
    <subcellularLocation>
        <location evidence="7">Cell membrane</location>
        <topology evidence="7">Single-pass type II membrane protein</topology>
    </subcellularLocation>
</comment>
<organism evidence="9 10">
    <name type="scientific">Beggiatoa alba B18LD</name>
    <dbReference type="NCBI Taxonomy" id="395493"/>
    <lineage>
        <taxon>Bacteria</taxon>
        <taxon>Pseudomonadati</taxon>
        <taxon>Pseudomonadota</taxon>
        <taxon>Gammaproteobacteria</taxon>
        <taxon>Thiotrichales</taxon>
        <taxon>Thiotrichaceae</taxon>
        <taxon>Beggiatoa</taxon>
    </lineage>
</organism>
<dbReference type="EMBL" id="JH600070">
    <property type="protein sequence ID" value="EIJ42947.1"/>
    <property type="molecule type" value="Genomic_DNA"/>
</dbReference>
<comment type="similarity">
    <text evidence="2 7">Belongs to the ExbD/TolR family.</text>
</comment>
<dbReference type="HOGENOM" id="CLU_085305_1_1_6"/>
<evidence type="ECO:0000256" key="5">
    <source>
        <dbReference type="ARBA" id="ARBA00022989"/>
    </source>
</evidence>
<dbReference type="Gene3D" id="3.30.420.270">
    <property type="match status" value="1"/>
</dbReference>
<evidence type="ECO:0000256" key="4">
    <source>
        <dbReference type="ARBA" id="ARBA00022692"/>
    </source>
</evidence>